<evidence type="ECO:0000256" key="3">
    <source>
        <dbReference type="ARBA" id="ARBA00022553"/>
    </source>
</evidence>
<feature type="domain" description="Histidine kinase" evidence="7">
    <location>
        <begin position="495"/>
        <end position="702"/>
    </location>
</feature>
<keyword evidence="3" id="KW-0597">Phosphoprotein</keyword>
<evidence type="ECO:0000313" key="8">
    <source>
        <dbReference type="EMBL" id="NIJ54756.1"/>
    </source>
</evidence>
<keyword evidence="8" id="KW-0418">Kinase</keyword>
<keyword evidence="5" id="KW-1133">Transmembrane helix</keyword>
<dbReference type="CDD" id="cd00075">
    <property type="entry name" value="HATPase"/>
    <property type="match status" value="1"/>
</dbReference>
<dbReference type="Pfam" id="PF02518">
    <property type="entry name" value="HATPase_c"/>
    <property type="match status" value="1"/>
</dbReference>
<evidence type="ECO:0000313" key="9">
    <source>
        <dbReference type="Proteomes" id="UP001179181"/>
    </source>
</evidence>
<protein>
    <recommendedName>
        <fullName evidence="2">histidine kinase</fullName>
        <ecNumber evidence="2">2.7.13.3</ecNumber>
    </recommendedName>
</protein>
<dbReference type="PROSITE" id="PS50109">
    <property type="entry name" value="HIS_KIN"/>
    <property type="match status" value="1"/>
</dbReference>
<keyword evidence="8" id="KW-0808">Transferase</keyword>
<dbReference type="InterPro" id="IPR036097">
    <property type="entry name" value="HisK_dim/P_sf"/>
</dbReference>
<evidence type="ECO:0000256" key="1">
    <source>
        <dbReference type="ARBA" id="ARBA00000085"/>
    </source>
</evidence>
<feature type="chain" id="PRO_5047150592" description="histidine kinase" evidence="6">
    <location>
        <begin position="21"/>
        <end position="702"/>
    </location>
</feature>
<dbReference type="PANTHER" id="PTHR43547:SF2">
    <property type="entry name" value="HYBRID SIGNAL TRANSDUCTION HISTIDINE KINASE C"/>
    <property type="match status" value="1"/>
</dbReference>
<sequence>MVKTLLSLLMLCAFSGIGHAQLIPDLKKYKTTTAKLEALATLCDTLYQREEYDQVKTVSHYAYSIIPANNYYYLSIFDFNLGVAFEYQRARGADSSLYYLEKSVANARKAKSPARVREALSRLMYINSNMAGRAAQSKEILKEILGIIDTTRSEKDKVKLYVAVSSYYSLLGQYETQIKYLLASITSMKKLIENGQIKDRELIVADIMNLSELYISLNQPEKGLYYSLEARKYIVRNKTFLSHHYKDMTDVYLSMENIEKAKVYYDSVANMIDPTNRSDRSRSNKISIDLGFADYYLTKKQPDSARIYMSRANKLAEKWANNYLMSQVTYMNGEVYMAQKEYQKALPLLKASEPFCKEWAREIYVELLRSLAKCYAGTGQWQLANNYYEKYIPLRDSLYTEASKKSIADAEALYQNKDKQQQIEIKNLQIDEARQQRIWLISGLSFLASSLVLLGIIYRNKKKNAEILDEKNREMAKLIRELEEANLTKAKLFSIISHDLRSPISQVHQFLKLQQLNPKLLNETQKAELSDKIQLATGSLLETMEDLLLWSKTQINQFKADIQPVEVMQVTDQCLKLLQLNIESKKIQIDNNIPGKLMVETDPYYLQAIVRNLLQNAIKAADENSLISLKLNGSETYKILSIENTGPAFSQETYQHILSQKDGNQGLSGLGLRLVDELSEKTGLKIRFENPSENVTRALVEF</sequence>
<keyword evidence="5" id="KW-0812">Transmembrane</keyword>
<evidence type="ECO:0000256" key="4">
    <source>
        <dbReference type="SAM" id="Coils"/>
    </source>
</evidence>
<dbReference type="InterPro" id="IPR003594">
    <property type="entry name" value="HATPase_dom"/>
</dbReference>
<feature type="transmembrane region" description="Helical" evidence="5">
    <location>
        <begin position="438"/>
        <end position="458"/>
    </location>
</feature>
<dbReference type="EMBL" id="JAASQJ010000004">
    <property type="protein sequence ID" value="NIJ54756.1"/>
    <property type="molecule type" value="Genomic_DNA"/>
</dbReference>
<dbReference type="RefSeq" id="WP_167273587.1">
    <property type="nucleotide sequence ID" value="NZ_JAASQJ010000004.1"/>
</dbReference>
<dbReference type="InterPro" id="IPR003661">
    <property type="entry name" value="HisK_dim/P_dom"/>
</dbReference>
<dbReference type="PANTHER" id="PTHR43547">
    <property type="entry name" value="TWO-COMPONENT HISTIDINE KINASE"/>
    <property type="match status" value="1"/>
</dbReference>
<reference evidence="8 9" key="1">
    <citation type="submission" date="2020-03" db="EMBL/GenBank/DDBJ databases">
        <title>Genomic Encyclopedia of Type Strains, Phase IV (KMG-IV): sequencing the most valuable type-strain genomes for metagenomic binning, comparative biology and taxonomic classification.</title>
        <authorList>
            <person name="Goeker M."/>
        </authorList>
    </citation>
    <scope>NUCLEOTIDE SEQUENCE [LARGE SCALE GENOMIC DNA]</scope>
    <source>
        <strain evidence="8 9">DSM 102865</strain>
    </source>
</reference>
<keyword evidence="5" id="KW-0472">Membrane</keyword>
<dbReference type="Gene3D" id="1.25.40.10">
    <property type="entry name" value="Tetratricopeptide repeat domain"/>
    <property type="match status" value="2"/>
</dbReference>
<dbReference type="Gene3D" id="1.10.287.130">
    <property type="match status" value="1"/>
</dbReference>
<gene>
    <name evidence="8" type="ORF">FHS68_003943</name>
</gene>
<evidence type="ECO:0000259" key="7">
    <source>
        <dbReference type="PROSITE" id="PS50109"/>
    </source>
</evidence>
<dbReference type="GO" id="GO:0016301">
    <property type="term" value="F:kinase activity"/>
    <property type="evidence" value="ECO:0007669"/>
    <property type="project" value="UniProtKB-KW"/>
</dbReference>
<dbReference type="Proteomes" id="UP001179181">
    <property type="component" value="Unassembled WGS sequence"/>
</dbReference>
<keyword evidence="6" id="KW-0732">Signal</keyword>
<dbReference type="InterPro" id="IPR005467">
    <property type="entry name" value="His_kinase_dom"/>
</dbReference>
<feature type="signal peptide" evidence="6">
    <location>
        <begin position="1"/>
        <end position="20"/>
    </location>
</feature>
<evidence type="ECO:0000256" key="5">
    <source>
        <dbReference type="SAM" id="Phobius"/>
    </source>
</evidence>
<dbReference type="SUPFAM" id="SSF55874">
    <property type="entry name" value="ATPase domain of HSP90 chaperone/DNA topoisomerase II/histidine kinase"/>
    <property type="match status" value="1"/>
</dbReference>
<dbReference type="SMART" id="SM00387">
    <property type="entry name" value="HATPase_c"/>
    <property type="match status" value="1"/>
</dbReference>
<feature type="coiled-coil region" evidence="4">
    <location>
        <begin position="461"/>
        <end position="488"/>
    </location>
</feature>
<organism evidence="8 9">
    <name type="scientific">Dyadobacter arcticus</name>
    <dbReference type="NCBI Taxonomy" id="1078754"/>
    <lineage>
        <taxon>Bacteria</taxon>
        <taxon>Pseudomonadati</taxon>
        <taxon>Bacteroidota</taxon>
        <taxon>Cytophagia</taxon>
        <taxon>Cytophagales</taxon>
        <taxon>Spirosomataceae</taxon>
        <taxon>Dyadobacter</taxon>
    </lineage>
</organism>
<comment type="caution">
    <text evidence="8">The sequence shown here is derived from an EMBL/GenBank/DDBJ whole genome shotgun (WGS) entry which is preliminary data.</text>
</comment>
<proteinExistence type="predicted"/>
<keyword evidence="4" id="KW-0175">Coiled coil</keyword>
<keyword evidence="9" id="KW-1185">Reference proteome</keyword>
<dbReference type="InterPro" id="IPR011990">
    <property type="entry name" value="TPR-like_helical_dom_sf"/>
</dbReference>
<dbReference type="SUPFAM" id="SSF47384">
    <property type="entry name" value="Homodimeric domain of signal transducing histidine kinase"/>
    <property type="match status" value="1"/>
</dbReference>
<dbReference type="EC" id="2.7.13.3" evidence="2"/>
<name>A0ABX0UUZ9_9BACT</name>
<comment type="catalytic activity">
    <reaction evidence="1">
        <text>ATP + protein L-histidine = ADP + protein N-phospho-L-histidine.</text>
        <dbReference type="EC" id="2.7.13.3"/>
    </reaction>
</comment>
<dbReference type="SUPFAM" id="SSF48452">
    <property type="entry name" value="TPR-like"/>
    <property type="match status" value="1"/>
</dbReference>
<dbReference type="Gene3D" id="3.30.565.10">
    <property type="entry name" value="Histidine kinase-like ATPase, C-terminal domain"/>
    <property type="match status" value="1"/>
</dbReference>
<dbReference type="InterPro" id="IPR036890">
    <property type="entry name" value="HATPase_C_sf"/>
</dbReference>
<accession>A0ABX0UUZ9</accession>
<evidence type="ECO:0000256" key="6">
    <source>
        <dbReference type="SAM" id="SignalP"/>
    </source>
</evidence>
<dbReference type="CDD" id="cd00082">
    <property type="entry name" value="HisKA"/>
    <property type="match status" value="1"/>
</dbReference>
<evidence type="ECO:0000256" key="2">
    <source>
        <dbReference type="ARBA" id="ARBA00012438"/>
    </source>
</evidence>